<sequence>MTSYCRFHCIVM</sequence>
<organism evidence="1">
    <name type="scientific">Anguilla anguilla</name>
    <name type="common">European freshwater eel</name>
    <name type="synonym">Muraena anguilla</name>
    <dbReference type="NCBI Taxonomy" id="7936"/>
    <lineage>
        <taxon>Eukaryota</taxon>
        <taxon>Metazoa</taxon>
        <taxon>Chordata</taxon>
        <taxon>Craniata</taxon>
        <taxon>Vertebrata</taxon>
        <taxon>Euteleostomi</taxon>
        <taxon>Actinopterygii</taxon>
        <taxon>Neopterygii</taxon>
        <taxon>Teleostei</taxon>
        <taxon>Anguilliformes</taxon>
        <taxon>Anguillidae</taxon>
        <taxon>Anguilla</taxon>
    </lineage>
</organism>
<reference evidence="1" key="1">
    <citation type="submission" date="2014-11" db="EMBL/GenBank/DDBJ databases">
        <authorList>
            <person name="Amaro Gonzalez C."/>
        </authorList>
    </citation>
    <scope>NUCLEOTIDE SEQUENCE</scope>
</reference>
<protein>
    <submittedName>
        <fullName evidence="1">Uncharacterized protein</fullName>
    </submittedName>
</protein>
<accession>A0A0E9QYH8</accession>
<reference evidence="1" key="2">
    <citation type="journal article" date="2015" name="Fish Shellfish Immunol.">
        <title>Early steps in the European eel (Anguilla anguilla)-Vibrio vulnificus interaction in the gills: Role of the RtxA13 toxin.</title>
        <authorList>
            <person name="Callol A."/>
            <person name="Pajuelo D."/>
            <person name="Ebbesson L."/>
            <person name="Teles M."/>
            <person name="MacKenzie S."/>
            <person name="Amaro C."/>
        </authorList>
    </citation>
    <scope>NUCLEOTIDE SEQUENCE</scope>
</reference>
<proteinExistence type="predicted"/>
<name>A0A0E9QYH8_ANGAN</name>
<evidence type="ECO:0000313" key="1">
    <source>
        <dbReference type="EMBL" id="JAH21899.1"/>
    </source>
</evidence>
<dbReference type="EMBL" id="GBXM01086678">
    <property type="protein sequence ID" value="JAH21899.1"/>
    <property type="molecule type" value="Transcribed_RNA"/>
</dbReference>